<keyword evidence="1" id="KW-0808">Transferase</keyword>
<dbReference type="PANTHER" id="PTHR44068">
    <property type="entry name" value="ZGC:194242"/>
    <property type="match status" value="1"/>
</dbReference>
<dbReference type="InterPro" id="IPR013216">
    <property type="entry name" value="Methyltransf_11"/>
</dbReference>
<dbReference type="AlphaFoldDB" id="A0A0R2N8G8"/>
<feature type="domain" description="Methyltransferase type 11" evidence="3">
    <location>
        <begin position="90"/>
        <end position="196"/>
    </location>
</feature>
<dbReference type="EMBL" id="JQCQ01000041">
    <property type="protein sequence ID" value="KRO22102.1"/>
    <property type="molecule type" value="Genomic_DNA"/>
</dbReference>
<dbReference type="InterPro" id="IPR050447">
    <property type="entry name" value="Erg6_SMT_methyltransf"/>
</dbReference>
<dbReference type="GO" id="GO:0008757">
    <property type="term" value="F:S-adenosylmethionine-dependent methyltransferase activity"/>
    <property type="evidence" value="ECO:0007669"/>
    <property type="project" value="InterPro"/>
</dbReference>
<proteinExistence type="predicted"/>
<accession>A0A0R2N8G8</accession>
<keyword evidence="5" id="KW-1185">Reference proteome</keyword>
<keyword evidence="2" id="KW-1133">Transmembrane helix</keyword>
<dbReference type="Pfam" id="PF08241">
    <property type="entry name" value="Methyltransf_11"/>
    <property type="match status" value="1"/>
</dbReference>
<evidence type="ECO:0000313" key="4">
    <source>
        <dbReference type="EMBL" id="KRO22102.1"/>
    </source>
</evidence>
<sequence>MVKPKYNTWIRRKRIIIFFAISLIILLIAGLLAMKSIYFWLLGLLSLPFIYITTVLIITYYQFSSGGGGYQDKIHTTVASLLQHDHRQVLDVGTGSGALAIKIAQNNSHITVTGIDSWSKNWEYSKQQCEYNAELMGVSKQTKFQKASASKLPFTNNSFDAVVSVLTFHEVTSVQDKASLINETLRVLSPHGEFVFLDLFRDESIFGDFSTLISKLNASEIQAVPLEDCLKLPSILKSKHSLYYAVIIKGFK</sequence>
<feature type="transmembrane region" description="Helical" evidence="2">
    <location>
        <begin position="39"/>
        <end position="61"/>
    </location>
</feature>
<dbReference type="InterPro" id="IPR029063">
    <property type="entry name" value="SAM-dependent_MTases_sf"/>
</dbReference>
<protein>
    <recommendedName>
        <fullName evidence="3">Methyltransferase type 11 domain-containing protein</fullName>
    </recommendedName>
</protein>
<evidence type="ECO:0000259" key="3">
    <source>
        <dbReference type="Pfam" id="PF08241"/>
    </source>
</evidence>
<dbReference type="CDD" id="cd02440">
    <property type="entry name" value="AdoMet_MTases"/>
    <property type="match status" value="1"/>
</dbReference>
<name>A0A0R2N8G8_9LACO</name>
<organism evidence="4 5">
    <name type="scientific">Pediococcus argentinicus</name>
    <dbReference type="NCBI Taxonomy" id="480391"/>
    <lineage>
        <taxon>Bacteria</taxon>
        <taxon>Bacillati</taxon>
        <taxon>Bacillota</taxon>
        <taxon>Bacilli</taxon>
        <taxon>Lactobacillales</taxon>
        <taxon>Lactobacillaceae</taxon>
        <taxon>Pediococcus</taxon>
    </lineage>
</organism>
<dbReference type="RefSeq" id="WP_057800392.1">
    <property type="nucleotide sequence ID" value="NZ_BJZZ01000042.1"/>
</dbReference>
<comment type="caution">
    <text evidence="4">The sequence shown here is derived from an EMBL/GenBank/DDBJ whole genome shotgun (WGS) entry which is preliminary data.</text>
</comment>
<dbReference type="SUPFAM" id="SSF53335">
    <property type="entry name" value="S-adenosyl-L-methionine-dependent methyltransferases"/>
    <property type="match status" value="1"/>
</dbReference>
<dbReference type="PATRIC" id="fig|480391.4.peg.1312"/>
<evidence type="ECO:0000256" key="1">
    <source>
        <dbReference type="ARBA" id="ARBA00022679"/>
    </source>
</evidence>
<evidence type="ECO:0000256" key="2">
    <source>
        <dbReference type="SAM" id="Phobius"/>
    </source>
</evidence>
<evidence type="ECO:0000313" key="5">
    <source>
        <dbReference type="Proteomes" id="UP000051249"/>
    </source>
</evidence>
<keyword evidence="2" id="KW-0812">Transmembrane</keyword>
<gene>
    <name evidence="4" type="ORF">IV88_GL001291</name>
</gene>
<keyword evidence="2" id="KW-0472">Membrane</keyword>
<feature type="transmembrane region" description="Helical" evidence="2">
    <location>
        <begin position="15"/>
        <end position="33"/>
    </location>
</feature>
<dbReference type="Gene3D" id="3.40.50.150">
    <property type="entry name" value="Vaccinia Virus protein VP39"/>
    <property type="match status" value="1"/>
</dbReference>
<reference evidence="4 5" key="1">
    <citation type="journal article" date="2015" name="Genome Announc.">
        <title>Expanding the biotechnology potential of lactobacilli through comparative genomics of 213 strains and associated genera.</title>
        <authorList>
            <person name="Sun Z."/>
            <person name="Harris H.M."/>
            <person name="McCann A."/>
            <person name="Guo C."/>
            <person name="Argimon S."/>
            <person name="Zhang W."/>
            <person name="Yang X."/>
            <person name="Jeffery I.B."/>
            <person name="Cooney J.C."/>
            <person name="Kagawa T.F."/>
            <person name="Liu W."/>
            <person name="Song Y."/>
            <person name="Salvetti E."/>
            <person name="Wrobel A."/>
            <person name="Rasinkangas P."/>
            <person name="Parkhill J."/>
            <person name="Rea M.C."/>
            <person name="O'Sullivan O."/>
            <person name="Ritari J."/>
            <person name="Douillard F.P."/>
            <person name="Paul Ross R."/>
            <person name="Yang R."/>
            <person name="Briner A.E."/>
            <person name="Felis G.E."/>
            <person name="de Vos W.M."/>
            <person name="Barrangou R."/>
            <person name="Klaenhammer T.R."/>
            <person name="Caufield P.W."/>
            <person name="Cui Y."/>
            <person name="Zhang H."/>
            <person name="O'Toole P.W."/>
        </authorList>
    </citation>
    <scope>NUCLEOTIDE SEQUENCE [LARGE SCALE GENOMIC DNA]</scope>
    <source>
        <strain evidence="4 5">DSM 23026</strain>
    </source>
</reference>
<dbReference type="Proteomes" id="UP000051249">
    <property type="component" value="Unassembled WGS sequence"/>
</dbReference>
<dbReference type="PANTHER" id="PTHR44068:SF11">
    <property type="entry name" value="GERANYL DIPHOSPHATE 2-C-METHYLTRANSFERASE"/>
    <property type="match status" value="1"/>
</dbReference>
<dbReference type="OrthoDB" id="5522265at2"/>